<comment type="similarity">
    <text evidence="1">Belongs to the ANP1/MMN9/VAN1 family.</text>
</comment>
<feature type="chain" id="PRO_5046504351" evidence="3">
    <location>
        <begin position="24"/>
        <end position="465"/>
    </location>
</feature>
<dbReference type="EMBL" id="JAVRRG010000051">
    <property type="protein sequence ID" value="KAK5092858.1"/>
    <property type="molecule type" value="Genomic_DNA"/>
</dbReference>
<dbReference type="PANTHER" id="PTHR43083">
    <property type="entry name" value="MANNAN POLYMERASE II"/>
    <property type="match status" value="1"/>
</dbReference>
<feature type="region of interest" description="Disordered" evidence="2">
    <location>
        <begin position="58"/>
        <end position="84"/>
    </location>
</feature>
<reference evidence="4 5" key="1">
    <citation type="submission" date="2023-08" db="EMBL/GenBank/DDBJ databases">
        <title>Black Yeasts Isolated from many extreme environments.</title>
        <authorList>
            <person name="Coleine C."/>
            <person name="Stajich J.E."/>
            <person name="Selbmann L."/>
        </authorList>
    </citation>
    <scope>NUCLEOTIDE SEQUENCE [LARGE SCALE GENOMIC DNA]</scope>
    <source>
        <strain evidence="4 5">CCFEE 5885</strain>
    </source>
</reference>
<comment type="caution">
    <text evidence="4">The sequence shown here is derived from an EMBL/GenBank/DDBJ whole genome shotgun (WGS) entry which is preliminary data.</text>
</comment>
<evidence type="ECO:0000313" key="5">
    <source>
        <dbReference type="Proteomes" id="UP001345013"/>
    </source>
</evidence>
<feature type="region of interest" description="Disordered" evidence="2">
    <location>
        <begin position="301"/>
        <end position="322"/>
    </location>
</feature>
<dbReference type="InterPro" id="IPR052086">
    <property type="entry name" value="Mannan_Polymerase_Subunit"/>
</dbReference>
<feature type="signal peptide" evidence="3">
    <location>
        <begin position="1"/>
        <end position="23"/>
    </location>
</feature>
<dbReference type="PANTHER" id="PTHR43083:SF6">
    <property type="entry name" value="MANNAN POLYMERASE COMPLEXES SUBUNIT MNN9"/>
    <property type="match status" value="1"/>
</dbReference>
<evidence type="ECO:0000256" key="2">
    <source>
        <dbReference type="SAM" id="MobiDB-lite"/>
    </source>
</evidence>
<name>A0ABR0KCE0_9EURO</name>
<evidence type="ECO:0000256" key="1">
    <source>
        <dbReference type="ARBA" id="ARBA00037964"/>
    </source>
</evidence>
<protein>
    <submittedName>
        <fullName evidence="4">Uncharacterized protein</fullName>
    </submittedName>
</protein>
<keyword evidence="3" id="KW-0732">Signal</keyword>
<dbReference type="InterPro" id="IPR029044">
    <property type="entry name" value="Nucleotide-diphossugar_trans"/>
</dbReference>
<feature type="region of interest" description="Disordered" evidence="2">
    <location>
        <begin position="203"/>
        <end position="223"/>
    </location>
</feature>
<gene>
    <name evidence="4" type="ORF">LTR24_004772</name>
</gene>
<evidence type="ECO:0000256" key="3">
    <source>
        <dbReference type="SAM" id="SignalP"/>
    </source>
</evidence>
<sequence length="465" mass="52102">MRSFMTVLRLVAQALLALLAVDSIITHFKPRYTNLSNHNRIHDELTIRRYGYAGQESSTSNHISYESDASPAHQRLHNQHSSSKADGAYTVTSWSSADRETAHYTLERTYTDQNAIPSQSVLFLTITRDEQSWGRNPDEKPRTIYSFLDFITNTTLTPSATSLAILTSSQHEFEQYKQVFTPSAENKDGKIYYDYPFHRATLTPHPAKKPPPPPPRKARHAIAQHERRATLAKLRNYLQSVSLTHESHLLWLDSDVYKFSSPAMVAHMMAHTHTTPAHEVGILTARCRVGEPEKTDAWLATHPSYTLPPPPRAGEPEDERRGVEGGPYEVIAHKLHANGHYDLNAWRGRRTGPNNIQLEALWRDLSSWEPQPAPAGGTQMLDQAIAGTSDDEVVRLDSVGGTVLMLRADLVRMGLNFATGYFVGMTFEHGEGYDGIETEGVCLLSRSLSRDGGMFGIPSFERKES</sequence>
<dbReference type="Gene3D" id="3.90.550.10">
    <property type="entry name" value="Spore Coat Polysaccharide Biosynthesis Protein SpsA, Chain A"/>
    <property type="match status" value="1"/>
</dbReference>
<dbReference type="Pfam" id="PF03452">
    <property type="entry name" value="Anp1"/>
    <property type="match status" value="2"/>
</dbReference>
<proteinExistence type="inferred from homology"/>
<evidence type="ECO:0000313" key="4">
    <source>
        <dbReference type="EMBL" id="KAK5092858.1"/>
    </source>
</evidence>
<organism evidence="4 5">
    <name type="scientific">Lithohypha guttulata</name>
    <dbReference type="NCBI Taxonomy" id="1690604"/>
    <lineage>
        <taxon>Eukaryota</taxon>
        <taxon>Fungi</taxon>
        <taxon>Dikarya</taxon>
        <taxon>Ascomycota</taxon>
        <taxon>Pezizomycotina</taxon>
        <taxon>Eurotiomycetes</taxon>
        <taxon>Chaetothyriomycetidae</taxon>
        <taxon>Chaetothyriales</taxon>
        <taxon>Trichomeriaceae</taxon>
        <taxon>Lithohypha</taxon>
    </lineage>
</organism>
<accession>A0ABR0KCE0</accession>
<dbReference type="Proteomes" id="UP001345013">
    <property type="component" value="Unassembled WGS sequence"/>
</dbReference>
<keyword evidence="5" id="KW-1185">Reference proteome</keyword>